<dbReference type="EMBL" id="JBBNGE010000083">
    <property type="protein sequence ID" value="MEQ2509459.1"/>
    <property type="molecule type" value="Genomic_DNA"/>
</dbReference>
<reference evidence="1 2" key="1">
    <citation type="submission" date="2024-04" db="EMBL/GenBank/DDBJ databases">
        <title>Human intestinal bacterial collection.</title>
        <authorList>
            <person name="Pauvert C."/>
            <person name="Hitch T.C.A."/>
            <person name="Clavel T."/>
        </authorList>
    </citation>
    <scope>NUCLEOTIDE SEQUENCE [LARGE SCALE GENOMIC DNA]</scope>
    <source>
        <strain evidence="1 2">CLA-AA-H174</strain>
    </source>
</reference>
<comment type="caution">
    <text evidence="1">The sequence shown here is derived from an EMBL/GenBank/DDBJ whole genome shotgun (WGS) entry which is preliminary data.</text>
</comment>
<protein>
    <submittedName>
        <fullName evidence="1">Uncharacterized protein</fullName>
    </submittedName>
</protein>
<sequence length="133" mass="14595">MKKNVNNQQAKGQQVNNGSQHVQLGGMAFYDESKCFLFAPNEHGTGEKVPGFRSQGVAQQLTDGTFDFVVKPRVRSQSELIRKLAHGRVSKTKDGAIQLTLKVFCDEGINIGSALVKEAEEAADAVVDYQLKR</sequence>
<dbReference type="RefSeq" id="WP_349226818.1">
    <property type="nucleotide sequence ID" value="NZ_JBBNFG020000030.1"/>
</dbReference>
<dbReference type="Proteomes" id="UP001465717">
    <property type="component" value="Unassembled WGS sequence"/>
</dbReference>
<gene>
    <name evidence="1" type="ORF">AAAT87_14525</name>
</gene>
<evidence type="ECO:0000313" key="1">
    <source>
        <dbReference type="EMBL" id="MEQ2509459.1"/>
    </source>
</evidence>
<keyword evidence="2" id="KW-1185">Reference proteome</keyword>
<evidence type="ECO:0000313" key="2">
    <source>
        <dbReference type="Proteomes" id="UP001465717"/>
    </source>
</evidence>
<accession>A0ABV1G2I7</accession>
<organism evidence="1 2">
    <name type="scientific">Segatella sinensis</name>
    <dbReference type="NCBI Taxonomy" id="3085167"/>
    <lineage>
        <taxon>Bacteria</taxon>
        <taxon>Pseudomonadati</taxon>
        <taxon>Bacteroidota</taxon>
        <taxon>Bacteroidia</taxon>
        <taxon>Bacteroidales</taxon>
        <taxon>Prevotellaceae</taxon>
        <taxon>Segatella</taxon>
    </lineage>
</organism>
<name>A0ABV1G2I7_9BACT</name>
<proteinExistence type="predicted"/>